<comment type="caution">
    <text evidence="2">The sequence shown here is derived from an EMBL/GenBank/DDBJ whole genome shotgun (WGS) entry which is preliminary data.</text>
</comment>
<gene>
    <name evidence="2" type="ORF">QOZ88_13880</name>
</gene>
<name>A0ABT9IDS0_9ACTN</name>
<dbReference type="InterPro" id="IPR011335">
    <property type="entry name" value="Restrct_endonuc-II-like"/>
</dbReference>
<dbReference type="EMBL" id="JASNFN010000014">
    <property type="protein sequence ID" value="MDP5183727.1"/>
    <property type="molecule type" value="Genomic_DNA"/>
</dbReference>
<keyword evidence="3" id="KW-1185">Reference proteome</keyword>
<evidence type="ECO:0000313" key="3">
    <source>
        <dbReference type="Proteomes" id="UP001233673"/>
    </source>
</evidence>
<evidence type="ECO:0000313" key="2">
    <source>
        <dbReference type="EMBL" id="MDP5183727.1"/>
    </source>
</evidence>
<evidence type="ECO:0000259" key="1">
    <source>
        <dbReference type="Pfam" id="PF04480"/>
    </source>
</evidence>
<dbReference type="InterPro" id="IPR007569">
    <property type="entry name" value="DUF559"/>
</dbReference>
<protein>
    <submittedName>
        <fullName evidence="2">DUF559 domain-containing protein</fullName>
    </submittedName>
</protein>
<proteinExistence type="predicted"/>
<reference evidence="3" key="1">
    <citation type="submission" date="2023-05" db="EMBL/GenBank/DDBJ databases">
        <title>Draft genome of Pseudofrankia sp. BMG5.37.</title>
        <authorList>
            <person name="Gtari M."/>
            <person name="Ghodhbane F."/>
            <person name="Sbissi I."/>
        </authorList>
    </citation>
    <scope>NUCLEOTIDE SEQUENCE [LARGE SCALE GENOMIC DNA]</scope>
    <source>
        <strain evidence="3">BMG 814</strain>
    </source>
</reference>
<dbReference type="RefSeq" id="WP_306000340.1">
    <property type="nucleotide sequence ID" value="NZ_JASNFN010000014.1"/>
</dbReference>
<dbReference type="Proteomes" id="UP001233673">
    <property type="component" value="Unassembled WGS sequence"/>
</dbReference>
<dbReference type="SUPFAM" id="SSF52980">
    <property type="entry name" value="Restriction endonuclease-like"/>
    <property type="match status" value="1"/>
</dbReference>
<organism evidence="2 3">
    <name type="scientific">Blastococcus carthaginiensis</name>
    <dbReference type="NCBI Taxonomy" id="3050034"/>
    <lineage>
        <taxon>Bacteria</taxon>
        <taxon>Bacillati</taxon>
        <taxon>Actinomycetota</taxon>
        <taxon>Actinomycetes</taxon>
        <taxon>Geodermatophilales</taxon>
        <taxon>Geodermatophilaceae</taxon>
        <taxon>Blastococcus</taxon>
    </lineage>
</organism>
<sequence length="308" mass="33876">MHEVLELLGPTRMSSTATLSRFVAPRTIGRWLAGGRLVQLHPGWVTVPDLVDDWTVRAHAAASYCGGPLSHWSALAVHGLVEEYTRLHVTVPPGSRVRSAPWLRVHRSRLPCGLTTARGLVTTPASRALVDTWGDAHRTTAMRASPGLARAAVLRAVQRRSVQPTQVAAELDRRPNLPGRAALHELLRLVAGGSRSELEIFGLQHILAVPGLPECRRQHRVHLPDGPVLLDAAWPEVLLAVELDGAAFHGSEEARKRDLRRDATLAVLGWQTLRFSYRRATSDPTGCRAQIAEIYRHRLGNAPQTDIR</sequence>
<dbReference type="Pfam" id="PF04480">
    <property type="entry name" value="DUF559"/>
    <property type="match status" value="1"/>
</dbReference>
<accession>A0ABT9IDS0</accession>
<feature type="domain" description="DUF559" evidence="1">
    <location>
        <begin position="229"/>
        <end position="293"/>
    </location>
</feature>
<dbReference type="Gene3D" id="3.40.960.10">
    <property type="entry name" value="VSR Endonuclease"/>
    <property type="match status" value="1"/>
</dbReference>